<dbReference type="EMBL" id="ML978726">
    <property type="protein sequence ID" value="KAF2086122.1"/>
    <property type="molecule type" value="Genomic_DNA"/>
</dbReference>
<feature type="non-terminal residue" evidence="2">
    <location>
        <position position="1"/>
    </location>
</feature>
<dbReference type="AlphaFoldDB" id="A0A9P4HSL8"/>
<evidence type="ECO:0000256" key="1">
    <source>
        <dbReference type="SAM" id="MobiDB-lite"/>
    </source>
</evidence>
<dbReference type="SUPFAM" id="SSF51695">
    <property type="entry name" value="PLC-like phosphodiesterases"/>
    <property type="match status" value="1"/>
</dbReference>
<gene>
    <name evidence="2" type="ORF">K490DRAFT_6523</name>
</gene>
<dbReference type="GO" id="GO:0008081">
    <property type="term" value="F:phosphoric diester hydrolase activity"/>
    <property type="evidence" value="ECO:0007669"/>
    <property type="project" value="InterPro"/>
</dbReference>
<dbReference type="InterPro" id="IPR051057">
    <property type="entry name" value="PI-PLC_domain"/>
</dbReference>
<dbReference type="Gene3D" id="3.20.20.190">
    <property type="entry name" value="Phosphatidylinositol (PI) phosphodiesterase"/>
    <property type="match status" value="1"/>
</dbReference>
<feature type="non-terminal residue" evidence="2">
    <location>
        <position position="414"/>
    </location>
</feature>
<dbReference type="Pfam" id="PF26146">
    <property type="entry name" value="PI-PLC_X"/>
    <property type="match status" value="1"/>
</dbReference>
<dbReference type="PANTHER" id="PTHR13593:SF140">
    <property type="entry name" value="PLC-LIKE PHOSPHODIESTERASE"/>
    <property type="match status" value="1"/>
</dbReference>
<dbReference type="Proteomes" id="UP000799776">
    <property type="component" value="Unassembled WGS sequence"/>
</dbReference>
<dbReference type="InterPro" id="IPR017946">
    <property type="entry name" value="PLC-like_Pdiesterase_TIM-brl"/>
</dbReference>
<comment type="caution">
    <text evidence="2">The sequence shown here is derived from an EMBL/GenBank/DDBJ whole genome shotgun (WGS) entry which is preliminary data.</text>
</comment>
<feature type="region of interest" description="Disordered" evidence="1">
    <location>
        <begin position="35"/>
        <end position="95"/>
    </location>
</feature>
<feature type="compositionally biased region" description="Low complexity" evidence="1">
    <location>
        <begin position="35"/>
        <end position="77"/>
    </location>
</feature>
<evidence type="ECO:0000313" key="3">
    <source>
        <dbReference type="Proteomes" id="UP000799776"/>
    </source>
</evidence>
<evidence type="ECO:0000313" key="2">
    <source>
        <dbReference type="EMBL" id="KAF2086122.1"/>
    </source>
</evidence>
<name>A0A9P4HSL8_9PEZI</name>
<protein>
    <submittedName>
        <fullName evidence="2">PLC-like phosphodiesterase</fullName>
    </submittedName>
</protein>
<dbReference type="PANTHER" id="PTHR13593">
    <property type="match status" value="1"/>
</dbReference>
<proteinExistence type="predicted"/>
<organism evidence="2 3">
    <name type="scientific">Saccharata proteae CBS 121410</name>
    <dbReference type="NCBI Taxonomy" id="1314787"/>
    <lineage>
        <taxon>Eukaryota</taxon>
        <taxon>Fungi</taxon>
        <taxon>Dikarya</taxon>
        <taxon>Ascomycota</taxon>
        <taxon>Pezizomycotina</taxon>
        <taxon>Dothideomycetes</taxon>
        <taxon>Dothideomycetes incertae sedis</taxon>
        <taxon>Botryosphaeriales</taxon>
        <taxon>Saccharataceae</taxon>
        <taxon>Saccharata</taxon>
    </lineage>
</organism>
<sequence length="414" mass="43980">SGLVILSGANTKTSVEASVPTGDYITYSTTVLVSTSSTTSGTGTGTETSSGSSTGKGKSAKSTGTGSSTSGEETTTSPAVSFLTGGGGKTTSTVTANGTATVNATESSTSTSATPTNTQACNGYTEFCARKYSNITEVCAHNSPFSKSNNAAANQVLSVTTQLNDGIRMLQAQAHFNSTTNNFYLCHTSCSILNAGTLEDYLTTVAAWVQDHPYDVITILVGNADYVDVGNFTTPIENSGLKPYLYEPPKIPMGLDDWPTLSEMILTAKRVVFFLDYQANQTAVPYVLDEFSQMWETPFDPTNQSFPCTVQRPPSLAEADAKDRLYLINHNLNADLSILGESILVPNTVELNVTNANTTEYGSLGLSANQCEQMWGRPPNRLNVDYYNYGNFNGSVFAVAAKHNNVTYNGVCCG</sequence>
<keyword evidence="3" id="KW-1185">Reference proteome</keyword>
<dbReference type="OrthoDB" id="7984201at2759"/>
<reference evidence="2" key="1">
    <citation type="journal article" date="2020" name="Stud. Mycol.">
        <title>101 Dothideomycetes genomes: a test case for predicting lifestyles and emergence of pathogens.</title>
        <authorList>
            <person name="Haridas S."/>
            <person name="Albert R."/>
            <person name="Binder M."/>
            <person name="Bloem J."/>
            <person name="Labutti K."/>
            <person name="Salamov A."/>
            <person name="Andreopoulos B."/>
            <person name="Baker S."/>
            <person name="Barry K."/>
            <person name="Bills G."/>
            <person name="Bluhm B."/>
            <person name="Cannon C."/>
            <person name="Castanera R."/>
            <person name="Culley D."/>
            <person name="Daum C."/>
            <person name="Ezra D."/>
            <person name="Gonzalez J."/>
            <person name="Henrissat B."/>
            <person name="Kuo A."/>
            <person name="Liang C."/>
            <person name="Lipzen A."/>
            <person name="Lutzoni F."/>
            <person name="Magnuson J."/>
            <person name="Mondo S."/>
            <person name="Nolan M."/>
            <person name="Ohm R."/>
            <person name="Pangilinan J."/>
            <person name="Park H.-J."/>
            <person name="Ramirez L."/>
            <person name="Alfaro M."/>
            <person name="Sun H."/>
            <person name="Tritt A."/>
            <person name="Yoshinaga Y."/>
            <person name="Zwiers L.-H."/>
            <person name="Turgeon B."/>
            <person name="Goodwin S."/>
            <person name="Spatafora J."/>
            <person name="Crous P."/>
            <person name="Grigoriev I."/>
        </authorList>
    </citation>
    <scope>NUCLEOTIDE SEQUENCE</scope>
    <source>
        <strain evidence="2">CBS 121410</strain>
    </source>
</reference>
<accession>A0A9P4HSL8</accession>
<dbReference type="GO" id="GO:0006629">
    <property type="term" value="P:lipid metabolic process"/>
    <property type="evidence" value="ECO:0007669"/>
    <property type="project" value="InterPro"/>
</dbReference>